<evidence type="ECO:0000313" key="2">
    <source>
        <dbReference type="EMBL" id="KAL0011294.1"/>
    </source>
</evidence>
<dbReference type="PANTHER" id="PTHR34659:SF5">
    <property type="match status" value="1"/>
</dbReference>
<accession>A0AAW2DME8</accession>
<dbReference type="GO" id="GO:0005776">
    <property type="term" value="C:autophagosome"/>
    <property type="evidence" value="ECO:0007669"/>
    <property type="project" value="TreeGrafter"/>
</dbReference>
<dbReference type="AlphaFoldDB" id="A0AAW2DME8"/>
<dbReference type="GO" id="GO:0006950">
    <property type="term" value="P:response to stress"/>
    <property type="evidence" value="ECO:0007669"/>
    <property type="project" value="TreeGrafter"/>
</dbReference>
<feature type="region of interest" description="Disordered" evidence="1">
    <location>
        <begin position="336"/>
        <end position="373"/>
    </location>
</feature>
<reference evidence="2 3" key="1">
    <citation type="submission" date="2024-01" db="EMBL/GenBank/DDBJ databases">
        <title>A telomere-to-telomere, gap-free genome of sweet tea (Lithocarpus litseifolius).</title>
        <authorList>
            <person name="Zhou J."/>
        </authorList>
    </citation>
    <scope>NUCLEOTIDE SEQUENCE [LARGE SCALE GENOMIC DNA]</scope>
    <source>
        <strain evidence="2">Zhou-2022a</strain>
        <tissue evidence="2">Leaf</tissue>
    </source>
</reference>
<comment type="caution">
    <text evidence="2">The sequence shown here is derived from an EMBL/GenBank/DDBJ whole genome shotgun (WGS) entry which is preliminary data.</text>
</comment>
<dbReference type="Proteomes" id="UP001459277">
    <property type="component" value="Unassembled WGS sequence"/>
</dbReference>
<feature type="compositionally biased region" description="Acidic residues" evidence="1">
    <location>
        <begin position="359"/>
        <end position="373"/>
    </location>
</feature>
<dbReference type="GO" id="GO:0061908">
    <property type="term" value="C:phagophore"/>
    <property type="evidence" value="ECO:0007669"/>
    <property type="project" value="TreeGrafter"/>
</dbReference>
<gene>
    <name evidence="2" type="ORF">SO802_006402</name>
</gene>
<evidence type="ECO:0000313" key="3">
    <source>
        <dbReference type="Proteomes" id="UP001459277"/>
    </source>
</evidence>
<proteinExistence type="predicted"/>
<organism evidence="2 3">
    <name type="scientific">Lithocarpus litseifolius</name>
    <dbReference type="NCBI Taxonomy" id="425828"/>
    <lineage>
        <taxon>Eukaryota</taxon>
        <taxon>Viridiplantae</taxon>
        <taxon>Streptophyta</taxon>
        <taxon>Embryophyta</taxon>
        <taxon>Tracheophyta</taxon>
        <taxon>Spermatophyta</taxon>
        <taxon>Magnoliopsida</taxon>
        <taxon>eudicotyledons</taxon>
        <taxon>Gunneridae</taxon>
        <taxon>Pentapetalae</taxon>
        <taxon>rosids</taxon>
        <taxon>fabids</taxon>
        <taxon>Fagales</taxon>
        <taxon>Fagaceae</taxon>
        <taxon>Lithocarpus</taxon>
    </lineage>
</organism>
<dbReference type="InterPro" id="IPR053273">
    <property type="entry name" value="CST_Regulator"/>
</dbReference>
<keyword evidence="3" id="KW-1185">Reference proteome</keyword>
<dbReference type="PANTHER" id="PTHR34659">
    <property type="entry name" value="BNAA05G11610D PROTEIN"/>
    <property type="match status" value="1"/>
</dbReference>
<name>A0AAW2DME8_9ROSI</name>
<dbReference type="EMBL" id="JAZDWU010000002">
    <property type="protein sequence ID" value="KAL0011294.1"/>
    <property type="molecule type" value="Genomic_DNA"/>
</dbReference>
<sequence length="373" mass="41973">MEDMFKVNMEDISKVIPWVGYIVQKFEDMCLEMDEIVKQYEVQNDGSQLEMESGNVRECSSEVMQDVLPPCSVDIEKEEISDLSVAGNTDGTTHENSEECIGEKHFKEGPSKGDLLLDSSFVEPVEGMDIGLSFEENVNTGTNVKVEFSIKKNRTKEKQTSRKKNSSMRRLSYQFQADNETTLDSRAEMLLPFLDDVKGSNSVKKIAEETGANACDDILSPDSFSLAESNESKVVEVELHCGDTSTQSIERYCGSVDERSREDDVTKQGIQTVQPYDKVQLDESSVMVPYCSELYTVSCEKSKESSFKKDPNEAFASKLGLKKKKKEDEQNATCYDDFNAELDQQRGKDSKSYLAENPDTPDQESSESDWEIV</sequence>
<evidence type="ECO:0000256" key="1">
    <source>
        <dbReference type="SAM" id="MobiDB-lite"/>
    </source>
</evidence>
<protein>
    <submittedName>
        <fullName evidence="2">Uncharacterized protein</fullName>
    </submittedName>
</protein>